<dbReference type="RefSeq" id="WP_085402413.1">
    <property type="nucleotide sequence ID" value="NZ_NAFL01000264.1"/>
</dbReference>
<accession>A0A1Y2JJG4</accession>
<proteinExistence type="predicted"/>
<evidence type="ECO:0000313" key="1">
    <source>
        <dbReference type="EMBL" id="OSJ29795.1"/>
    </source>
</evidence>
<dbReference type="EMBL" id="NAFL01000264">
    <property type="protein sequence ID" value="OSJ29795.1"/>
    <property type="molecule type" value="Genomic_DNA"/>
</dbReference>
<protein>
    <submittedName>
        <fullName evidence="1">Uncharacterized protein</fullName>
    </submittedName>
</protein>
<gene>
    <name evidence="1" type="ORF">BSZ19_26520</name>
</gene>
<organism evidence="1 2">
    <name type="scientific">Bradyrhizobium japonicum</name>
    <dbReference type="NCBI Taxonomy" id="375"/>
    <lineage>
        <taxon>Bacteria</taxon>
        <taxon>Pseudomonadati</taxon>
        <taxon>Pseudomonadota</taxon>
        <taxon>Alphaproteobacteria</taxon>
        <taxon>Hyphomicrobiales</taxon>
        <taxon>Nitrobacteraceae</taxon>
        <taxon>Bradyrhizobium</taxon>
    </lineage>
</organism>
<dbReference type="AlphaFoldDB" id="A0A1Y2JJG4"/>
<comment type="caution">
    <text evidence="1">The sequence shown here is derived from an EMBL/GenBank/DDBJ whole genome shotgun (WGS) entry which is preliminary data.</text>
</comment>
<name>A0A1Y2JJG4_BRAJP</name>
<evidence type="ECO:0000313" key="2">
    <source>
        <dbReference type="Proteomes" id="UP000193335"/>
    </source>
</evidence>
<sequence>MLDEDLARIRAHRNNIHRYRLLRTKLSELEWQFIERRLAEEQTALEALTAETFPVAFTLPNAQHPAKMGAEP</sequence>
<dbReference type="Proteomes" id="UP000193335">
    <property type="component" value="Unassembled WGS sequence"/>
</dbReference>
<reference evidence="1 2" key="1">
    <citation type="submission" date="2017-03" db="EMBL/GenBank/DDBJ databases">
        <title>Whole genome sequences of fourteen strains of Bradyrhizobium canariense and one strain of Bradyrhizobium japonicum isolated from Lupinus (Papilionoideae: Genisteae) species in Algeria.</title>
        <authorList>
            <person name="Crovadore J."/>
            <person name="Chekireb D."/>
            <person name="Brachmann A."/>
            <person name="Chablais R."/>
            <person name="Cochard B."/>
            <person name="Lefort F."/>
        </authorList>
    </citation>
    <scope>NUCLEOTIDE SEQUENCE [LARGE SCALE GENOMIC DNA]</scope>
    <source>
        <strain evidence="1 2">UBMA197</strain>
    </source>
</reference>